<keyword evidence="2" id="KW-0805">Transcription regulation</keyword>
<dbReference type="SUPFAM" id="SSF46785">
    <property type="entry name" value="Winged helix' DNA-binding domain"/>
    <property type="match status" value="1"/>
</dbReference>
<keyword evidence="9" id="KW-1185">Reference proteome</keyword>
<dbReference type="InterPro" id="IPR036388">
    <property type="entry name" value="WH-like_DNA-bd_sf"/>
</dbReference>
<proteinExistence type="inferred from homology"/>
<dbReference type="FunFam" id="1.10.10.10:FF:000001">
    <property type="entry name" value="LysR family transcriptional regulator"/>
    <property type="match status" value="1"/>
</dbReference>
<dbReference type="InterPro" id="IPR036390">
    <property type="entry name" value="WH_DNA-bd_sf"/>
</dbReference>
<dbReference type="Pfam" id="PF03466">
    <property type="entry name" value="LysR_substrate"/>
    <property type="match status" value="1"/>
</dbReference>
<evidence type="ECO:0000256" key="4">
    <source>
        <dbReference type="ARBA" id="ARBA00023163"/>
    </source>
</evidence>
<reference evidence="6" key="3">
    <citation type="submission" date="2020-09" db="EMBL/GenBank/DDBJ databases">
        <authorList>
            <person name="Sun Q."/>
            <person name="Zhou Y."/>
        </authorList>
    </citation>
    <scope>NUCLEOTIDE SEQUENCE</scope>
    <source>
        <strain evidence="6">CGMCC 1.14984</strain>
    </source>
</reference>
<dbReference type="Proteomes" id="UP000818603">
    <property type="component" value="Unassembled WGS sequence"/>
</dbReference>
<dbReference type="GO" id="GO:0043565">
    <property type="term" value="F:sequence-specific DNA binding"/>
    <property type="evidence" value="ECO:0007669"/>
    <property type="project" value="TreeGrafter"/>
</dbReference>
<dbReference type="FunFam" id="3.40.190.290:FF:000012">
    <property type="entry name" value="Transcriptional regulator, LysR family"/>
    <property type="match status" value="1"/>
</dbReference>
<dbReference type="CDD" id="cd08474">
    <property type="entry name" value="PBP2_CrgA_like_5"/>
    <property type="match status" value="1"/>
</dbReference>
<dbReference type="Gene3D" id="1.10.10.10">
    <property type="entry name" value="Winged helix-like DNA-binding domain superfamily/Winged helix DNA-binding domain"/>
    <property type="match status" value="1"/>
</dbReference>
<evidence type="ECO:0000313" key="7">
    <source>
        <dbReference type="EMBL" id="NHK27184.1"/>
    </source>
</evidence>
<dbReference type="PROSITE" id="PS50931">
    <property type="entry name" value="HTH_LYSR"/>
    <property type="match status" value="1"/>
</dbReference>
<reference evidence="7 9" key="2">
    <citation type="submission" date="2020-02" db="EMBL/GenBank/DDBJ databases">
        <title>Genome sequence of Parvularcula flava strain NH6-79.</title>
        <authorList>
            <person name="Abdul Karim M.H."/>
            <person name="Lam M.Q."/>
            <person name="Chen S.J."/>
            <person name="Yahya A."/>
            <person name="Shahir S."/>
            <person name="Shamsir M.S."/>
            <person name="Chong C.S."/>
        </authorList>
    </citation>
    <scope>NUCLEOTIDE SEQUENCE [LARGE SCALE GENOMIC DNA]</scope>
    <source>
        <strain evidence="7 9">NH6-79</strain>
    </source>
</reference>
<dbReference type="AlphaFoldDB" id="A0A8J3EP59"/>
<dbReference type="EMBL" id="VCJR02000001">
    <property type="protein sequence ID" value="NHK27184.1"/>
    <property type="molecule type" value="Genomic_DNA"/>
</dbReference>
<dbReference type="Proteomes" id="UP000621856">
    <property type="component" value="Unassembled WGS sequence"/>
</dbReference>
<keyword evidence="4" id="KW-0804">Transcription</keyword>
<reference evidence="6" key="1">
    <citation type="journal article" date="2014" name="Int. J. Syst. Evol. Microbiol.">
        <title>Complete genome sequence of Corynebacterium casei LMG S-19264T (=DSM 44701T), isolated from a smear-ripened cheese.</title>
        <authorList>
            <consortium name="US DOE Joint Genome Institute (JGI-PGF)"/>
            <person name="Walter F."/>
            <person name="Albersmeier A."/>
            <person name="Kalinowski J."/>
            <person name="Ruckert C."/>
        </authorList>
    </citation>
    <scope>NUCLEOTIDE SEQUENCE</scope>
    <source>
        <strain evidence="6">CGMCC 1.14984</strain>
    </source>
</reference>
<dbReference type="InterPro" id="IPR000847">
    <property type="entry name" value="LysR_HTH_N"/>
</dbReference>
<comment type="similarity">
    <text evidence="1">Belongs to the LysR transcriptional regulatory family.</text>
</comment>
<comment type="caution">
    <text evidence="6">The sequence shown here is derived from an EMBL/GenBank/DDBJ whole genome shotgun (WGS) entry which is preliminary data.</text>
</comment>
<sequence>MKRDELGDLLAFLAVEEEASFTRAAARLGVSQSSLSHTVRRLEERLGVRLLTRTTRTVSSTQAGEQLAKTLRPAFAEIEGQLAALSSFREKPAGSVRINSSQLAADTILWPKLVPLLKDYPDIKLELITEGRMVDIVAERFDAGVRLGESIEKDMIAVRIGPELRMAVVGSPAYFAKHGKPKVPDDLTNHRCINRRTQTHGDLFTWEFEKNGREINFRTDGGIVFNTPSLVLDAALEDMGIGYIAEPYVENLLAEKKLIRVLNEWCPSFPGFHLYYPSRRQPTPAFSLVLNALRCK</sequence>
<organism evidence="6 8">
    <name type="scientific">Aquisalinus luteolus</name>
    <dbReference type="NCBI Taxonomy" id="1566827"/>
    <lineage>
        <taxon>Bacteria</taxon>
        <taxon>Pseudomonadati</taxon>
        <taxon>Pseudomonadota</taxon>
        <taxon>Alphaproteobacteria</taxon>
        <taxon>Parvularculales</taxon>
        <taxon>Parvularculaceae</taxon>
        <taxon>Aquisalinus</taxon>
    </lineage>
</organism>
<evidence type="ECO:0000313" key="9">
    <source>
        <dbReference type="Proteomes" id="UP000818603"/>
    </source>
</evidence>
<accession>A0A8J3EP59</accession>
<evidence type="ECO:0000313" key="8">
    <source>
        <dbReference type="Proteomes" id="UP000621856"/>
    </source>
</evidence>
<protein>
    <submittedName>
        <fullName evidence="6">LysR family transcriptional regulator</fullName>
    </submittedName>
</protein>
<gene>
    <name evidence="7" type="ORF">FF098_004625</name>
    <name evidence="6" type="ORF">GCM10011355_09380</name>
</gene>
<evidence type="ECO:0000256" key="1">
    <source>
        <dbReference type="ARBA" id="ARBA00009437"/>
    </source>
</evidence>
<dbReference type="Pfam" id="PF00126">
    <property type="entry name" value="HTH_1"/>
    <property type="match status" value="1"/>
</dbReference>
<dbReference type="Gene3D" id="3.40.190.290">
    <property type="match status" value="1"/>
</dbReference>
<evidence type="ECO:0000259" key="5">
    <source>
        <dbReference type="PROSITE" id="PS50931"/>
    </source>
</evidence>
<dbReference type="EMBL" id="BMGZ01000001">
    <property type="protein sequence ID" value="GGH94663.1"/>
    <property type="molecule type" value="Genomic_DNA"/>
</dbReference>
<dbReference type="PANTHER" id="PTHR30537:SF1">
    <property type="entry name" value="HTH-TYPE TRANSCRIPTIONAL REGULATOR PGRR"/>
    <property type="match status" value="1"/>
</dbReference>
<evidence type="ECO:0000256" key="3">
    <source>
        <dbReference type="ARBA" id="ARBA00023125"/>
    </source>
</evidence>
<dbReference type="GO" id="GO:0003700">
    <property type="term" value="F:DNA-binding transcription factor activity"/>
    <property type="evidence" value="ECO:0007669"/>
    <property type="project" value="InterPro"/>
</dbReference>
<dbReference type="RefSeq" id="WP_155137971.1">
    <property type="nucleotide sequence ID" value="NZ_BMGZ01000001.1"/>
</dbReference>
<dbReference type="InterPro" id="IPR005119">
    <property type="entry name" value="LysR_subst-bd"/>
</dbReference>
<dbReference type="SUPFAM" id="SSF53850">
    <property type="entry name" value="Periplasmic binding protein-like II"/>
    <property type="match status" value="1"/>
</dbReference>
<dbReference type="GO" id="GO:0006351">
    <property type="term" value="P:DNA-templated transcription"/>
    <property type="evidence" value="ECO:0007669"/>
    <property type="project" value="TreeGrafter"/>
</dbReference>
<dbReference type="PRINTS" id="PR00039">
    <property type="entry name" value="HTHLYSR"/>
</dbReference>
<keyword evidence="3" id="KW-0238">DNA-binding</keyword>
<dbReference type="InterPro" id="IPR058163">
    <property type="entry name" value="LysR-type_TF_proteobact-type"/>
</dbReference>
<dbReference type="PANTHER" id="PTHR30537">
    <property type="entry name" value="HTH-TYPE TRANSCRIPTIONAL REGULATOR"/>
    <property type="match status" value="1"/>
</dbReference>
<evidence type="ECO:0000313" key="6">
    <source>
        <dbReference type="EMBL" id="GGH94663.1"/>
    </source>
</evidence>
<feature type="domain" description="HTH lysR-type" evidence="5">
    <location>
        <begin position="4"/>
        <end position="61"/>
    </location>
</feature>
<name>A0A8J3EP59_9PROT</name>
<evidence type="ECO:0000256" key="2">
    <source>
        <dbReference type="ARBA" id="ARBA00023015"/>
    </source>
</evidence>